<evidence type="ECO:0000313" key="2">
    <source>
        <dbReference type="EMBL" id="MCS2792815.1"/>
    </source>
</evidence>
<evidence type="ECO:0000313" key="4">
    <source>
        <dbReference type="Proteomes" id="UP000095606"/>
    </source>
</evidence>
<dbReference type="EMBL" id="CZAE01000005">
    <property type="protein sequence ID" value="CUO95116.1"/>
    <property type="molecule type" value="Genomic_DNA"/>
</dbReference>
<dbReference type="GeneID" id="69589915"/>
<dbReference type="Proteomes" id="UP001060104">
    <property type="component" value="Chromosome"/>
</dbReference>
<dbReference type="EMBL" id="JANUTS010000001">
    <property type="protein sequence ID" value="MCS2792815.1"/>
    <property type="molecule type" value="Genomic_DNA"/>
</dbReference>
<reference evidence="2" key="2">
    <citation type="submission" date="2022-08" db="EMBL/GenBank/DDBJ databases">
        <title>Genome Sequencing of Bacteroides fragilis Group Isolates with Nanopore Technology.</title>
        <authorList>
            <person name="Tisza M.J."/>
            <person name="Smith D."/>
            <person name="Dekker J.P."/>
        </authorList>
    </citation>
    <scope>NUCLEOTIDE SEQUENCE</scope>
    <source>
        <strain evidence="2">BFG-351</strain>
        <strain evidence="3">BFG-527</strain>
    </source>
</reference>
<accession>A0A3E5GG41</accession>
<evidence type="ECO:0000313" key="1">
    <source>
        <dbReference type="EMBL" id="CUO95116.1"/>
    </source>
</evidence>
<accession>A0A174JA09</accession>
<sequence length="158" mass="17876">MKSHHIVAIGTWGGDKQQLIEYNSCIAVGIDCPRAKLRVSILLDTIQEYQVRYISSDEEISEAVNKAGLIIGARGMAHEGILQRKPVIVVGEYGFGGLVTPDTLHEQCSNYFKGKINGIKEEYFSLERLEEEIKRGFTLTFQELQMMSNQTIRFLHNI</sequence>
<dbReference type="Proteomes" id="UP000095606">
    <property type="component" value="Unassembled WGS sequence"/>
</dbReference>
<protein>
    <submittedName>
        <fullName evidence="1">Polysaccharide deacetylase</fullName>
    </submittedName>
</protein>
<dbReference type="Proteomes" id="UP001204548">
    <property type="component" value="Unassembled WGS sequence"/>
</dbReference>
<reference evidence="1 4" key="1">
    <citation type="submission" date="2015-09" db="EMBL/GenBank/DDBJ databases">
        <authorList>
            <consortium name="Pathogen Informatics"/>
        </authorList>
    </citation>
    <scope>NUCLEOTIDE SEQUENCE [LARGE SCALE GENOMIC DNA]</scope>
    <source>
        <strain evidence="1 4">2789STDY5834846</strain>
    </source>
</reference>
<evidence type="ECO:0000313" key="3">
    <source>
        <dbReference type="EMBL" id="UVQ72457.1"/>
    </source>
</evidence>
<name>A0A3E5GG41_9BACE</name>
<keyword evidence="5" id="KW-1185">Reference proteome</keyword>
<dbReference type="RefSeq" id="WP_010537515.1">
    <property type="nucleotide sequence ID" value="NZ_CABMFH010000006.1"/>
</dbReference>
<dbReference type="EMBL" id="CP103141">
    <property type="protein sequence ID" value="UVQ72457.1"/>
    <property type="molecule type" value="Genomic_DNA"/>
</dbReference>
<gene>
    <name evidence="1" type="ORF">ERS852461_01520</name>
    <name evidence="2" type="ORF">NXW97_12485</name>
    <name evidence="3" type="ORF">NXY30_15395</name>
</gene>
<evidence type="ECO:0000313" key="5">
    <source>
        <dbReference type="Proteomes" id="UP001060104"/>
    </source>
</evidence>
<dbReference type="AlphaFoldDB" id="A0A3E5GG41"/>
<proteinExistence type="predicted"/>
<organism evidence="1 4">
    <name type="scientific">Bacteroides faecis</name>
    <dbReference type="NCBI Taxonomy" id="674529"/>
    <lineage>
        <taxon>Bacteria</taxon>
        <taxon>Pseudomonadati</taxon>
        <taxon>Bacteroidota</taxon>
        <taxon>Bacteroidia</taxon>
        <taxon>Bacteroidales</taxon>
        <taxon>Bacteroidaceae</taxon>
        <taxon>Bacteroides</taxon>
    </lineage>
</organism>